<dbReference type="EMBL" id="ML743555">
    <property type="protein sequence ID" value="KAE8142238.1"/>
    <property type="molecule type" value="Genomic_DNA"/>
</dbReference>
<sequence>MGLSKITAPGVTTDDSFHTKKGRPDIRFLISDLISGCSSEERVVIGGCGPIEMIDALRQVIRKRKISGPSVTLHTENGRRYHAYREGEYALVCSVPWVLDVGLDSLTHDRMDLLHHIYNLILDGEIHIAPIKDPQRVLDIGTGTGIWAVDFADQYQSSEVIGNDLSPIQPKWVPPNCQFEIDDFESEWSYAHPFDYIHGRELAGSIHDFPRLCKQAFYHLRPGGFFEIQSFTVDIFSDDGSIEKAPYTKQVVSLVQEASAKFGKPMDNLDTWPAAMKEAGFTDVVCKIVKAPSSPWAKDPKQKEIGRFFQAHQVHSVPAYTNVLLSRVLGWNKTEIDILNMHVLRESKNLEVHQYGKLYLIYGRKAL</sequence>
<keyword evidence="1" id="KW-0808">Transferase</keyword>
<dbReference type="Pfam" id="PF13489">
    <property type="entry name" value="Methyltransf_23"/>
    <property type="match status" value="1"/>
</dbReference>
<organism evidence="1 2">
    <name type="scientific">Aspergillus pseudotamarii</name>
    <dbReference type="NCBI Taxonomy" id="132259"/>
    <lineage>
        <taxon>Eukaryota</taxon>
        <taxon>Fungi</taxon>
        <taxon>Dikarya</taxon>
        <taxon>Ascomycota</taxon>
        <taxon>Pezizomycotina</taxon>
        <taxon>Eurotiomycetes</taxon>
        <taxon>Eurotiomycetidae</taxon>
        <taxon>Eurotiales</taxon>
        <taxon>Aspergillaceae</taxon>
        <taxon>Aspergillus</taxon>
        <taxon>Aspergillus subgen. Circumdati</taxon>
    </lineage>
</organism>
<accession>A0A5N6T797</accession>
<dbReference type="GO" id="GO:0008168">
    <property type="term" value="F:methyltransferase activity"/>
    <property type="evidence" value="ECO:0007669"/>
    <property type="project" value="UniProtKB-KW"/>
</dbReference>
<dbReference type="RefSeq" id="XP_031918301.1">
    <property type="nucleotide sequence ID" value="XM_032056683.1"/>
</dbReference>
<dbReference type="Gene3D" id="3.40.50.80">
    <property type="entry name" value="Nucleotide-binding domain of ferredoxin-NADP reductase (FNR) module"/>
    <property type="match status" value="1"/>
</dbReference>
<evidence type="ECO:0000313" key="2">
    <source>
        <dbReference type="Proteomes" id="UP000325672"/>
    </source>
</evidence>
<dbReference type="InterPro" id="IPR039261">
    <property type="entry name" value="FNR_nucleotide-bd"/>
</dbReference>
<evidence type="ECO:0000313" key="1">
    <source>
        <dbReference type="EMBL" id="KAE8142238.1"/>
    </source>
</evidence>
<protein>
    <submittedName>
        <fullName evidence="1">S-adenosyl-L-methionine-dependent methyltransferase</fullName>
    </submittedName>
</protein>
<dbReference type="AlphaFoldDB" id="A0A5N6T797"/>
<proteinExistence type="predicted"/>
<dbReference type="OrthoDB" id="2013972at2759"/>
<dbReference type="PANTHER" id="PTHR43591:SF31">
    <property type="entry name" value="LAEA-LIKE, PUTATIVE (AFU_ORTHOLOGUE AFUA_8G01930)-RELATED"/>
    <property type="match status" value="1"/>
</dbReference>
<dbReference type="GeneID" id="43640893"/>
<dbReference type="PANTHER" id="PTHR43591">
    <property type="entry name" value="METHYLTRANSFERASE"/>
    <property type="match status" value="1"/>
</dbReference>
<dbReference type="GO" id="GO:0032259">
    <property type="term" value="P:methylation"/>
    <property type="evidence" value="ECO:0007669"/>
    <property type="project" value="UniProtKB-KW"/>
</dbReference>
<gene>
    <name evidence="1" type="ORF">BDV38DRAFT_267978</name>
</gene>
<dbReference type="CDD" id="cd02440">
    <property type="entry name" value="AdoMet_MTases"/>
    <property type="match status" value="1"/>
</dbReference>
<dbReference type="Proteomes" id="UP000325672">
    <property type="component" value="Unassembled WGS sequence"/>
</dbReference>
<name>A0A5N6T797_ASPPS</name>
<dbReference type="SUPFAM" id="SSF53335">
    <property type="entry name" value="S-adenosyl-L-methionine-dependent methyltransferases"/>
    <property type="match status" value="1"/>
</dbReference>
<keyword evidence="2" id="KW-1185">Reference proteome</keyword>
<keyword evidence="1" id="KW-0489">Methyltransferase</keyword>
<dbReference type="InterPro" id="IPR029063">
    <property type="entry name" value="SAM-dependent_MTases_sf"/>
</dbReference>
<dbReference type="Gene3D" id="3.40.50.150">
    <property type="entry name" value="Vaccinia Virus protein VP39"/>
    <property type="match status" value="1"/>
</dbReference>
<reference evidence="1 2" key="1">
    <citation type="submission" date="2019-04" db="EMBL/GenBank/DDBJ databases">
        <title>Friends and foes A comparative genomics study of 23 Aspergillus species from section Flavi.</title>
        <authorList>
            <consortium name="DOE Joint Genome Institute"/>
            <person name="Kjaerbolling I."/>
            <person name="Vesth T."/>
            <person name="Frisvad J.C."/>
            <person name="Nybo J.L."/>
            <person name="Theobald S."/>
            <person name="Kildgaard S."/>
            <person name="Isbrandt T."/>
            <person name="Kuo A."/>
            <person name="Sato A."/>
            <person name="Lyhne E.K."/>
            <person name="Kogle M.E."/>
            <person name="Wiebenga A."/>
            <person name="Kun R.S."/>
            <person name="Lubbers R.J."/>
            <person name="Makela M.R."/>
            <person name="Barry K."/>
            <person name="Chovatia M."/>
            <person name="Clum A."/>
            <person name="Daum C."/>
            <person name="Haridas S."/>
            <person name="He G."/>
            <person name="LaButti K."/>
            <person name="Lipzen A."/>
            <person name="Mondo S."/>
            <person name="Riley R."/>
            <person name="Salamov A."/>
            <person name="Simmons B.A."/>
            <person name="Magnuson J.K."/>
            <person name="Henrissat B."/>
            <person name="Mortensen U.H."/>
            <person name="Larsen T.O."/>
            <person name="Devries R.P."/>
            <person name="Grigoriev I.V."/>
            <person name="Machida M."/>
            <person name="Baker S.E."/>
            <person name="Andersen M.R."/>
        </authorList>
    </citation>
    <scope>NUCLEOTIDE SEQUENCE [LARGE SCALE GENOMIC DNA]</scope>
    <source>
        <strain evidence="1 2">CBS 117625</strain>
    </source>
</reference>